<protein>
    <submittedName>
        <fullName evidence="2">Uncharacterized protein</fullName>
    </submittedName>
</protein>
<keyword evidence="1" id="KW-0812">Transmembrane</keyword>
<keyword evidence="1" id="KW-1133">Transmembrane helix</keyword>
<proteinExistence type="predicted"/>
<feature type="transmembrane region" description="Helical" evidence="1">
    <location>
        <begin position="144"/>
        <end position="164"/>
    </location>
</feature>
<comment type="caution">
    <text evidence="2">The sequence shown here is derived from an EMBL/GenBank/DDBJ whole genome shotgun (WGS) entry which is preliminary data.</text>
</comment>
<sequence>MAYIRDELALLSAIIVDSDAKVRSNNTISSPLDILVLYLNVMIGDCVVVWRACTICGNRKVLLVLLTLFIDLVQAANITFLGCQLANGLYEVNQRCGQIPLVSYISTGVTNIAATGALGYKAWVNRKGIKEYLTEGYNIRNEKVLFFIVETGVLYSVLWSLGMVDFLFPDQQYRSLVETIITDIMFAAGAQLVCAKDKS</sequence>
<dbReference type="EMBL" id="JAYKXP010000039">
    <property type="protein sequence ID" value="KAK7039249.1"/>
    <property type="molecule type" value="Genomic_DNA"/>
</dbReference>
<organism evidence="2 3">
    <name type="scientific">Paramarasmius palmivorus</name>
    <dbReference type="NCBI Taxonomy" id="297713"/>
    <lineage>
        <taxon>Eukaryota</taxon>
        <taxon>Fungi</taxon>
        <taxon>Dikarya</taxon>
        <taxon>Basidiomycota</taxon>
        <taxon>Agaricomycotina</taxon>
        <taxon>Agaricomycetes</taxon>
        <taxon>Agaricomycetidae</taxon>
        <taxon>Agaricales</taxon>
        <taxon>Marasmiineae</taxon>
        <taxon>Marasmiaceae</taxon>
        <taxon>Paramarasmius</taxon>
    </lineage>
</organism>
<feature type="transmembrane region" description="Helical" evidence="1">
    <location>
        <begin position="101"/>
        <end position="123"/>
    </location>
</feature>
<reference evidence="2 3" key="1">
    <citation type="submission" date="2024-01" db="EMBL/GenBank/DDBJ databases">
        <title>A draft genome for a cacao thread blight-causing isolate of Paramarasmius palmivorus.</title>
        <authorList>
            <person name="Baruah I.K."/>
            <person name="Bukari Y."/>
            <person name="Amoako-Attah I."/>
            <person name="Meinhardt L.W."/>
            <person name="Bailey B.A."/>
            <person name="Cohen S.P."/>
        </authorList>
    </citation>
    <scope>NUCLEOTIDE SEQUENCE [LARGE SCALE GENOMIC DNA]</scope>
    <source>
        <strain evidence="2 3">GH-12</strain>
    </source>
</reference>
<accession>A0AAW0CMI0</accession>
<dbReference type="Proteomes" id="UP001383192">
    <property type="component" value="Unassembled WGS sequence"/>
</dbReference>
<evidence type="ECO:0000313" key="3">
    <source>
        <dbReference type="Proteomes" id="UP001383192"/>
    </source>
</evidence>
<evidence type="ECO:0000256" key="1">
    <source>
        <dbReference type="SAM" id="Phobius"/>
    </source>
</evidence>
<dbReference type="AlphaFoldDB" id="A0AAW0CMI0"/>
<gene>
    <name evidence="2" type="ORF">VNI00_010154</name>
</gene>
<name>A0AAW0CMI0_9AGAR</name>
<keyword evidence="1" id="KW-0472">Membrane</keyword>
<feature type="transmembrane region" description="Helical" evidence="1">
    <location>
        <begin position="61"/>
        <end position="81"/>
    </location>
</feature>
<evidence type="ECO:0000313" key="2">
    <source>
        <dbReference type="EMBL" id="KAK7039249.1"/>
    </source>
</evidence>
<keyword evidence="3" id="KW-1185">Reference proteome</keyword>